<feature type="transmembrane region" description="Helical" evidence="6">
    <location>
        <begin position="145"/>
        <end position="167"/>
    </location>
</feature>
<comment type="subcellular location">
    <subcellularLocation>
        <location evidence="1">Membrane</location>
        <topology evidence="1">Multi-pass membrane protein</topology>
    </subcellularLocation>
</comment>
<evidence type="ECO:0000256" key="4">
    <source>
        <dbReference type="ARBA" id="ARBA00022989"/>
    </source>
</evidence>
<protein>
    <submittedName>
        <fullName evidence="7">Bacteriochlorophyll synthase 44.5 kDa chain</fullName>
    </submittedName>
</protein>
<dbReference type="SUPFAM" id="SSF103473">
    <property type="entry name" value="MFS general substrate transporter"/>
    <property type="match status" value="1"/>
</dbReference>
<evidence type="ECO:0000313" key="7">
    <source>
        <dbReference type="EMBL" id="CAA9312601.1"/>
    </source>
</evidence>
<proteinExistence type="inferred from homology"/>
<name>A0A6J4KQC3_9BACT</name>
<dbReference type="InterPro" id="IPR026036">
    <property type="entry name" value="PucC"/>
</dbReference>
<sequence length="224" mass="22316">FRAALAAVWSEAPTRRFALFIFVSILAYSAQDLILEPFAGVVFGMTPGQSTAMGGMQHGGVLAGMIAAALLAPRVGTLRGWATGGCAVSAVALVALALSPLGGSVTLLRAAVFVLGVANGAFCVGAIGSMMALTAAGDRRTGLRMGVFGAAQAVAYGAGGFAGAAATDLARLLLDAPSAAYGLVFAGEAALFLGAAYLAAQTGVRARTLPLAERHGDSMLAALR</sequence>
<keyword evidence="5 6" id="KW-0472">Membrane</keyword>
<dbReference type="InterPro" id="IPR004896">
    <property type="entry name" value="PucC-rel"/>
</dbReference>
<feature type="transmembrane region" description="Helical" evidence="6">
    <location>
        <begin position="179"/>
        <end position="200"/>
    </location>
</feature>
<dbReference type="Pfam" id="PF03209">
    <property type="entry name" value="PUCC"/>
    <property type="match status" value="1"/>
</dbReference>
<dbReference type="GO" id="GO:0016020">
    <property type="term" value="C:membrane"/>
    <property type="evidence" value="ECO:0007669"/>
    <property type="project" value="UniProtKB-SubCell"/>
</dbReference>
<gene>
    <name evidence="7" type="ORF">AVDCRST_MAG11-1597</name>
</gene>
<comment type="similarity">
    <text evidence="2">Belongs to the PucC family.</text>
</comment>
<dbReference type="InterPro" id="IPR036259">
    <property type="entry name" value="MFS_trans_sf"/>
</dbReference>
<dbReference type="Gene3D" id="1.20.1250.20">
    <property type="entry name" value="MFS general substrate transporter like domains"/>
    <property type="match status" value="1"/>
</dbReference>
<evidence type="ECO:0000256" key="5">
    <source>
        <dbReference type="ARBA" id="ARBA00023136"/>
    </source>
</evidence>
<reference evidence="7" key="1">
    <citation type="submission" date="2020-02" db="EMBL/GenBank/DDBJ databases">
        <authorList>
            <person name="Meier V. D."/>
        </authorList>
    </citation>
    <scope>NUCLEOTIDE SEQUENCE</scope>
    <source>
        <strain evidence="7">AVDCRST_MAG11</strain>
    </source>
</reference>
<evidence type="ECO:0000256" key="1">
    <source>
        <dbReference type="ARBA" id="ARBA00004141"/>
    </source>
</evidence>
<feature type="transmembrane region" description="Helical" evidence="6">
    <location>
        <begin position="17"/>
        <end position="35"/>
    </location>
</feature>
<keyword evidence="3 6" id="KW-0812">Transmembrane</keyword>
<evidence type="ECO:0000256" key="2">
    <source>
        <dbReference type="ARBA" id="ARBA00008412"/>
    </source>
</evidence>
<keyword evidence="4 6" id="KW-1133">Transmembrane helix</keyword>
<organism evidence="7">
    <name type="scientific">uncultured Gemmatimonadaceae bacterium</name>
    <dbReference type="NCBI Taxonomy" id="246130"/>
    <lineage>
        <taxon>Bacteria</taxon>
        <taxon>Pseudomonadati</taxon>
        <taxon>Gemmatimonadota</taxon>
        <taxon>Gemmatimonadia</taxon>
        <taxon>Gemmatimonadales</taxon>
        <taxon>Gemmatimonadaceae</taxon>
        <taxon>environmental samples</taxon>
    </lineage>
</organism>
<evidence type="ECO:0000256" key="3">
    <source>
        <dbReference type="ARBA" id="ARBA00022692"/>
    </source>
</evidence>
<dbReference type="EMBL" id="CADCTU010000356">
    <property type="protein sequence ID" value="CAA9312601.1"/>
    <property type="molecule type" value="Genomic_DNA"/>
</dbReference>
<dbReference type="PANTHER" id="PTHR23538:SF1">
    <property type="entry name" value="44.5 KD BACTERIOCHLOROPHYLL SYNTHASE SUBUNIT"/>
    <property type="match status" value="1"/>
</dbReference>
<dbReference type="AlphaFoldDB" id="A0A6J4KQC3"/>
<feature type="transmembrane region" description="Helical" evidence="6">
    <location>
        <begin position="80"/>
        <end position="98"/>
    </location>
</feature>
<evidence type="ECO:0000256" key="6">
    <source>
        <dbReference type="SAM" id="Phobius"/>
    </source>
</evidence>
<feature type="transmembrane region" description="Helical" evidence="6">
    <location>
        <begin position="110"/>
        <end position="133"/>
    </location>
</feature>
<feature type="transmembrane region" description="Helical" evidence="6">
    <location>
        <begin position="55"/>
        <end position="73"/>
    </location>
</feature>
<accession>A0A6J4KQC3</accession>
<dbReference type="PANTHER" id="PTHR23538">
    <property type="entry name" value="44.5 KD BACTERIOCHLOROPHYLL SYNTHASE SUBUNIT"/>
    <property type="match status" value="1"/>
</dbReference>
<feature type="non-terminal residue" evidence="7">
    <location>
        <position position="1"/>
    </location>
</feature>